<dbReference type="InterPro" id="IPR036034">
    <property type="entry name" value="PDZ_sf"/>
</dbReference>
<dbReference type="OMA" id="SWHRMAP"/>
<dbReference type="PANTHER" id="PTHR33984:SF2">
    <property type="entry name" value="OS02G0717600 PROTEIN"/>
    <property type="match status" value="1"/>
</dbReference>
<sequence length="376" mass="41013">MSSENSLVVGVLESKGWELPGAAGASRLRPGDVIVRIGPEDAKDSLEWPFPGGVQAVNKELKKYAKEGVVELRVERLMDEVDVVAELKTSKLQGKTTLANAVLQENTQKNWLSLAKESERQLKGSTKGGGNGVRLSASSELEDFRIRTDSIASPIEAEDLGPGALPMTMYSIVVMPRRVKMMDLVDVHDTTDRAMAWFASSQKSGVPITLTNVQTEIIPLPNQKEDAMAESLVNMGSYQVSIPMRYRDHRAMPDDITVMRAVRLWYAPVAEMQVEVQVDPGAKMGMAFSRTKEGFVFVSTVWPGSAAERAGVLKLFALAKESGKRLVVMRVDGSRLCPVLLDMDGSLRCASVGDLDRKMSLSAMASRIVRMGLALA</sequence>
<evidence type="ECO:0000313" key="1">
    <source>
        <dbReference type="EMBL" id="GAQ86728.1"/>
    </source>
</evidence>
<evidence type="ECO:0008006" key="3">
    <source>
        <dbReference type="Google" id="ProtNLM"/>
    </source>
</evidence>
<dbReference type="AlphaFoldDB" id="A0A1Y1IF29"/>
<organism evidence="1 2">
    <name type="scientific">Klebsormidium nitens</name>
    <name type="common">Green alga</name>
    <name type="synonym">Ulothrix nitens</name>
    <dbReference type="NCBI Taxonomy" id="105231"/>
    <lineage>
        <taxon>Eukaryota</taxon>
        <taxon>Viridiplantae</taxon>
        <taxon>Streptophyta</taxon>
        <taxon>Klebsormidiophyceae</taxon>
        <taxon>Klebsormidiales</taxon>
        <taxon>Klebsormidiaceae</taxon>
        <taxon>Klebsormidium</taxon>
    </lineage>
</organism>
<proteinExistence type="predicted"/>
<keyword evidence="2" id="KW-1185">Reference proteome</keyword>
<dbReference type="PANTHER" id="PTHR33984">
    <property type="entry name" value="OS02G0717600 PROTEIN"/>
    <property type="match status" value="1"/>
</dbReference>
<dbReference type="Proteomes" id="UP000054558">
    <property type="component" value="Unassembled WGS sequence"/>
</dbReference>
<dbReference type="OrthoDB" id="59661at2759"/>
<name>A0A1Y1IF29_KLENI</name>
<gene>
    <name evidence="1" type="ORF">KFL_003070160</name>
</gene>
<accession>A0A1Y1IF29</accession>
<reference evidence="1 2" key="1">
    <citation type="journal article" date="2014" name="Nat. Commun.">
        <title>Klebsormidium flaccidum genome reveals primary factors for plant terrestrial adaptation.</title>
        <authorList>
            <person name="Hori K."/>
            <person name="Maruyama F."/>
            <person name="Fujisawa T."/>
            <person name="Togashi T."/>
            <person name="Yamamoto N."/>
            <person name="Seo M."/>
            <person name="Sato S."/>
            <person name="Yamada T."/>
            <person name="Mori H."/>
            <person name="Tajima N."/>
            <person name="Moriyama T."/>
            <person name="Ikeuchi M."/>
            <person name="Watanabe M."/>
            <person name="Wada H."/>
            <person name="Kobayashi K."/>
            <person name="Saito M."/>
            <person name="Masuda T."/>
            <person name="Sasaki-Sekimoto Y."/>
            <person name="Mashiguchi K."/>
            <person name="Awai K."/>
            <person name="Shimojima M."/>
            <person name="Masuda S."/>
            <person name="Iwai M."/>
            <person name="Nobusawa T."/>
            <person name="Narise T."/>
            <person name="Kondo S."/>
            <person name="Saito H."/>
            <person name="Sato R."/>
            <person name="Murakawa M."/>
            <person name="Ihara Y."/>
            <person name="Oshima-Yamada Y."/>
            <person name="Ohtaka K."/>
            <person name="Satoh M."/>
            <person name="Sonobe K."/>
            <person name="Ishii M."/>
            <person name="Ohtani R."/>
            <person name="Kanamori-Sato M."/>
            <person name="Honoki R."/>
            <person name="Miyazaki D."/>
            <person name="Mochizuki H."/>
            <person name="Umetsu J."/>
            <person name="Higashi K."/>
            <person name="Shibata D."/>
            <person name="Kamiya Y."/>
            <person name="Sato N."/>
            <person name="Nakamura Y."/>
            <person name="Tabata S."/>
            <person name="Ida S."/>
            <person name="Kurokawa K."/>
            <person name="Ohta H."/>
        </authorList>
    </citation>
    <scope>NUCLEOTIDE SEQUENCE [LARGE SCALE GENOMIC DNA]</scope>
    <source>
        <strain evidence="1 2">NIES-2285</strain>
    </source>
</reference>
<evidence type="ECO:0000313" key="2">
    <source>
        <dbReference type="Proteomes" id="UP000054558"/>
    </source>
</evidence>
<dbReference type="STRING" id="105231.A0A1Y1IF29"/>
<protein>
    <recommendedName>
        <fullName evidence="3">PDZ domain-containing protein</fullName>
    </recommendedName>
</protein>
<dbReference type="SUPFAM" id="SSF50156">
    <property type="entry name" value="PDZ domain-like"/>
    <property type="match status" value="1"/>
</dbReference>
<dbReference type="EMBL" id="DF237256">
    <property type="protein sequence ID" value="GAQ86728.1"/>
    <property type="molecule type" value="Genomic_DNA"/>
</dbReference>